<dbReference type="InterPro" id="IPR029044">
    <property type="entry name" value="Nucleotide-diphossugar_trans"/>
</dbReference>
<dbReference type="AlphaFoldDB" id="C3ZNB5"/>
<dbReference type="GO" id="GO:0005886">
    <property type="term" value="C:plasma membrane"/>
    <property type="evidence" value="ECO:0007669"/>
    <property type="project" value="UniProtKB-SubCell"/>
</dbReference>
<evidence type="ECO:0000256" key="5">
    <source>
        <dbReference type="ARBA" id="ARBA00023136"/>
    </source>
</evidence>
<dbReference type="GO" id="GO:0016757">
    <property type="term" value="F:glycosyltransferase activity"/>
    <property type="evidence" value="ECO:0007669"/>
    <property type="project" value="UniProtKB-KW"/>
</dbReference>
<dbReference type="SUPFAM" id="SSF53448">
    <property type="entry name" value="Nucleotide-diphospho-sugar transferases"/>
    <property type="match status" value="1"/>
</dbReference>
<feature type="transmembrane region" description="Helical" evidence="6">
    <location>
        <begin position="51"/>
        <end position="76"/>
    </location>
</feature>
<feature type="transmembrane region" description="Helical" evidence="6">
    <location>
        <begin position="428"/>
        <end position="446"/>
    </location>
</feature>
<gene>
    <name evidence="7" type="ORF">BRAFLDRAFT_96033</name>
</gene>
<comment type="subcellular location">
    <subcellularLocation>
        <location evidence="1">Cell membrane</location>
    </subcellularLocation>
</comment>
<evidence type="ECO:0000313" key="7">
    <source>
        <dbReference type="EMBL" id="EEN45943.1"/>
    </source>
</evidence>
<evidence type="ECO:0000256" key="4">
    <source>
        <dbReference type="ARBA" id="ARBA00022679"/>
    </source>
</evidence>
<dbReference type="eggNOG" id="KOG2571">
    <property type="taxonomic scope" value="Eukaryota"/>
</dbReference>
<dbReference type="EMBL" id="GG666650">
    <property type="protein sequence ID" value="EEN45943.1"/>
    <property type="molecule type" value="Genomic_DNA"/>
</dbReference>
<protein>
    <submittedName>
        <fullName evidence="7">Uncharacterized protein</fullName>
    </submittedName>
</protein>
<sequence>MFKKAGRAADNYSKSQRSLGNQNLAGHLPEVALPATLRAGLCRGGWKVCRVIVTTAFLLAMLFGMIAVYATGYVFIEDDDNYFAFGLYGGIMVLHLIIQSVAALLEHSRIAGEDDLEESDKKVGLVIAAYQEDPELMRQCLLSAKLLNYPKLKIVMVVDGNDDDDCYMRDIFVDVMGKKETATFYWQHNWHTYRTGGGSTSSIEDMEEEDIEEAPRQILQMVEDHPYNCIMQQWGGKREALYTGFKALADTVDYIEVCDSDTILDQECAGELAKVLDKYKYIGAVVGDVRILNKHDSLISFLSCLRYWMAFNVERACQSFFNCVTCISGPLGMYRRHLVQEVLEQWYSQFFCGSKCTFGDDRHLTNRILSLGYGTKFTWRARCLTETPSKYLRWLNQQTRWTKSYYREWLYNALWFHKHSLWMTYDSVFAGLFPIFLTITTMQLIFNGKLWNIMFLLHLIQIIGIVKSIYATILSRRLIMLFLSIYSILYFTSLLPTKFWALATINKNSWGTSGRRKVITNYIPLIPLVIWWVILLSGLGYTIYTEWGQPFDRQKKIFLIIGGCVYGVYWLFMIAAYIIFKAKHYPRRQYSIIQQQENRYDQIMERYYPEYEHGIVGPAPP</sequence>
<evidence type="ECO:0000256" key="3">
    <source>
        <dbReference type="ARBA" id="ARBA00022676"/>
    </source>
</evidence>
<evidence type="ECO:0000256" key="2">
    <source>
        <dbReference type="ARBA" id="ARBA00022475"/>
    </source>
</evidence>
<proteinExistence type="predicted"/>
<feature type="transmembrane region" description="Helical" evidence="6">
    <location>
        <begin position="452"/>
        <end position="471"/>
    </location>
</feature>
<dbReference type="InParanoid" id="C3ZNB5"/>
<keyword evidence="4" id="KW-0808">Transferase</keyword>
<reference evidence="7" key="1">
    <citation type="journal article" date="2008" name="Nature">
        <title>The amphioxus genome and the evolution of the chordate karyotype.</title>
        <authorList>
            <consortium name="US DOE Joint Genome Institute (JGI-PGF)"/>
            <person name="Putnam N.H."/>
            <person name="Butts T."/>
            <person name="Ferrier D.E.K."/>
            <person name="Furlong R.F."/>
            <person name="Hellsten U."/>
            <person name="Kawashima T."/>
            <person name="Robinson-Rechavi M."/>
            <person name="Shoguchi E."/>
            <person name="Terry A."/>
            <person name="Yu J.-K."/>
            <person name="Benito-Gutierrez E.L."/>
            <person name="Dubchak I."/>
            <person name="Garcia-Fernandez J."/>
            <person name="Gibson-Brown J.J."/>
            <person name="Grigoriev I.V."/>
            <person name="Horton A.C."/>
            <person name="de Jong P.J."/>
            <person name="Jurka J."/>
            <person name="Kapitonov V.V."/>
            <person name="Kohara Y."/>
            <person name="Kuroki Y."/>
            <person name="Lindquist E."/>
            <person name="Lucas S."/>
            <person name="Osoegawa K."/>
            <person name="Pennacchio L.A."/>
            <person name="Salamov A.A."/>
            <person name="Satou Y."/>
            <person name="Sauka-Spengler T."/>
            <person name="Schmutz J."/>
            <person name="Shin-I T."/>
            <person name="Toyoda A."/>
            <person name="Bronner-Fraser M."/>
            <person name="Fujiyama A."/>
            <person name="Holland L.Z."/>
            <person name="Holland P.W.H."/>
            <person name="Satoh N."/>
            <person name="Rokhsar D.S."/>
        </authorList>
    </citation>
    <scope>NUCLEOTIDE SEQUENCE [LARGE SCALE GENOMIC DNA]</scope>
    <source>
        <strain evidence="7">S238N-H82</strain>
        <tissue evidence="7">Testes</tissue>
    </source>
</reference>
<accession>C3ZNB5</accession>
<keyword evidence="6" id="KW-1133">Transmembrane helix</keyword>
<organism>
    <name type="scientific">Branchiostoma floridae</name>
    <name type="common">Florida lancelet</name>
    <name type="synonym">Amphioxus</name>
    <dbReference type="NCBI Taxonomy" id="7739"/>
    <lineage>
        <taxon>Eukaryota</taxon>
        <taxon>Metazoa</taxon>
        <taxon>Chordata</taxon>
        <taxon>Cephalochordata</taxon>
        <taxon>Leptocardii</taxon>
        <taxon>Amphioxiformes</taxon>
        <taxon>Branchiostomatidae</taxon>
        <taxon>Branchiostoma</taxon>
    </lineage>
</organism>
<evidence type="ECO:0000256" key="1">
    <source>
        <dbReference type="ARBA" id="ARBA00004236"/>
    </source>
</evidence>
<keyword evidence="5 6" id="KW-0472">Membrane</keyword>
<name>C3ZNB5_BRAFL</name>
<feature type="transmembrane region" description="Helical" evidence="6">
    <location>
        <begin position="557"/>
        <end position="580"/>
    </location>
</feature>
<dbReference type="Gene3D" id="3.90.550.10">
    <property type="entry name" value="Spore Coat Polysaccharide Biosynthesis Protein SpsA, Chain A"/>
    <property type="match status" value="1"/>
</dbReference>
<feature type="transmembrane region" description="Helical" evidence="6">
    <location>
        <begin position="522"/>
        <end position="545"/>
    </location>
</feature>
<keyword evidence="6" id="KW-0812">Transmembrane</keyword>
<feature type="transmembrane region" description="Helical" evidence="6">
    <location>
        <begin position="478"/>
        <end position="502"/>
    </location>
</feature>
<dbReference type="Pfam" id="PF13641">
    <property type="entry name" value="Glyco_tranf_2_3"/>
    <property type="match status" value="1"/>
</dbReference>
<evidence type="ECO:0000256" key="6">
    <source>
        <dbReference type="SAM" id="Phobius"/>
    </source>
</evidence>
<dbReference type="PANTHER" id="PTHR22913">
    <property type="entry name" value="HYALURONAN SYNTHASE"/>
    <property type="match status" value="1"/>
</dbReference>
<keyword evidence="3" id="KW-0328">Glycosyltransferase</keyword>
<keyword evidence="2" id="KW-1003">Cell membrane</keyword>
<dbReference type="PANTHER" id="PTHR22913:SF12">
    <property type="entry name" value="MANNURONAN SYNTHASE"/>
    <property type="match status" value="1"/>
</dbReference>
<feature type="transmembrane region" description="Helical" evidence="6">
    <location>
        <begin position="82"/>
        <end position="105"/>
    </location>
</feature>